<comment type="caution">
    <text evidence="4">The sequence shown here is derived from an EMBL/GenBank/DDBJ whole genome shotgun (WGS) entry which is preliminary data.</text>
</comment>
<dbReference type="GO" id="GO:0016757">
    <property type="term" value="F:glycosyltransferase activity"/>
    <property type="evidence" value="ECO:0007669"/>
    <property type="project" value="InterPro"/>
</dbReference>
<evidence type="ECO:0000259" key="2">
    <source>
        <dbReference type="Pfam" id="PF00534"/>
    </source>
</evidence>
<feature type="domain" description="Glycosyl transferase family 1" evidence="2">
    <location>
        <begin position="201"/>
        <end position="357"/>
    </location>
</feature>
<dbReference type="SUPFAM" id="SSF53756">
    <property type="entry name" value="UDP-Glycosyltransferase/glycogen phosphorylase"/>
    <property type="match status" value="1"/>
</dbReference>
<keyword evidence="1" id="KW-0808">Transferase</keyword>
<dbReference type="Proteomes" id="UP000228964">
    <property type="component" value="Unassembled WGS sequence"/>
</dbReference>
<dbReference type="Pfam" id="PF13439">
    <property type="entry name" value="Glyco_transf_4"/>
    <property type="match status" value="1"/>
</dbReference>
<organism evidence="4 5">
    <name type="scientific">Candidatus Falkowbacteria bacterium CG10_big_fil_rev_8_21_14_0_10_38_22</name>
    <dbReference type="NCBI Taxonomy" id="1974564"/>
    <lineage>
        <taxon>Bacteria</taxon>
        <taxon>Candidatus Falkowiibacteriota</taxon>
    </lineage>
</organism>
<dbReference type="PANTHER" id="PTHR46401:SF2">
    <property type="entry name" value="GLYCOSYLTRANSFERASE WBBK-RELATED"/>
    <property type="match status" value="1"/>
</dbReference>
<evidence type="ECO:0000313" key="5">
    <source>
        <dbReference type="Proteomes" id="UP000228964"/>
    </source>
</evidence>
<dbReference type="EMBL" id="PFAO01000025">
    <property type="protein sequence ID" value="PIT95456.1"/>
    <property type="molecule type" value="Genomic_DNA"/>
</dbReference>
<dbReference type="CDD" id="cd03809">
    <property type="entry name" value="GT4_MtfB-like"/>
    <property type="match status" value="1"/>
</dbReference>
<evidence type="ECO:0000259" key="3">
    <source>
        <dbReference type="Pfam" id="PF13439"/>
    </source>
</evidence>
<reference evidence="5" key="1">
    <citation type="submission" date="2017-09" db="EMBL/GenBank/DDBJ databases">
        <title>Depth-based differentiation of microbial function through sediment-hosted aquifers and enrichment of novel symbionts in the deep terrestrial subsurface.</title>
        <authorList>
            <person name="Probst A.J."/>
            <person name="Ladd B."/>
            <person name="Jarett J.K."/>
            <person name="Geller-Mcgrath D.E."/>
            <person name="Sieber C.M.K."/>
            <person name="Emerson J.B."/>
            <person name="Anantharaman K."/>
            <person name="Thomas B.C."/>
            <person name="Malmstrom R."/>
            <person name="Stieglmeier M."/>
            <person name="Klingl A."/>
            <person name="Woyke T."/>
            <person name="Ryan C.M."/>
            <person name="Banfield J.F."/>
        </authorList>
    </citation>
    <scope>NUCLEOTIDE SEQUENCE [LARGE SCALE GENOMIC DNA]</scope>
</reference>
<dbReference type="AlphaFoldDB" id="A0A2M6WRW4"/>
<sequence>MKIGLDIRTLMEARYSGVSEYSYNLVKEILRLDPVNQYKLFYNSFRDISKHLPSFYLANVELVGKSYPNKIFNYLLQKFLVYPKIDQLLEVNLFFMPHLNFIALSPQSKSVLTVHDLSFLRYSEFFSWRKNFWHYMINVKQLVNNFTRIIAVSANTKNDLIKLLQVNPAKIKVIYSGVGEDYQPIKAGGFELAEVRKKYNLPARFILYLGTLEPRKNVEGIIRAYSELRVASYELRDYKLVIAGGRGWRSSRIFSEWQESKYKEDIKFLGYVDKQDKVFLYNLATVFIYPSFYEGFGLPPLEAMACGLPVITSYSSSLPEVVGDAAILVDPYNITDIAQALNQVLSNQDLQDSLIIKGLARASQFKWGKSATEYLEVFRELAD</sequence>
<dbReference type="InterPro" id="IPR001296">
    <property type="entry name" value="Glyco_trans_1"/>
</dbReference>
<dbReference type="InterPro" id="IPR028098">
    <property type="entry name" value="Glyco_trans_4-like_N"/>
</dbReference>
<evidence type="ECO:0008006" key="6">
    <source>
        <dbReference type="Google" id="ProtNLM"/>
    </source>
</evidence>
<accession>A0A2M6WRW4</accession>
<dbReference type="FunFam" id="3.40.50.2000:FF:000119">
    <property type="entry name" value="Glycosyl transferase group 1"/>
    <property type="match status" value="1"/>
</dbReference>
<dbReference type="Pfam" id="PF00534">
    <property type="entry name" value="Glycos_transf_1"/>
    <property type="match status" value="1"/>
</dbReference>
<proteinExistence type="predicted"/>
<dbReference type="Gene3D" id="3.40.50.2000">
    <property type="entry name" value="Glycogen Phosphorylase B"/>
    <property type="match status" value="2"/>
</dbReference>
<name>A0A2M6WRW4_9BACT</name>
<evidence type="ECO:0000313" key="4">
    <source>
        <dbReference type="EMBL" id="PIT95456.1"/>
    </source>
</evidence>
<dbReference type="GO" id="GO:0009103">
    <property type="term" value="P:lipopolysaccharide biosynthetic process"/>
    <property type="evidence" value="ECO:0007669"/>
    <property type="project" value="TreeGrafter"/>
</dbReference>
<dbReference type="PANTHER" id="PTHR46401">
    <property type="entry name" value="GLYCOSYLTRANSFERASE WBBK-RELATED"/>
    <property type="match status" value="1"/>
</dbReference>
<gene>
    <name evidence="4" type="ORF">COT96_01175</name>
</gene>
<protein>
    <recommendedName>
        <fullName evidence="6">Glycosyltransferase family 1 protein</fullName>
    </recommendedName>
</protein>
<evidence type="ECO:0000256" key="1">
    <source>
        <dbReference type="ARBA" id="ARBA00022679"/>
    </source>
</evidence>
<feature type="domain" description="Glycosyltransferase subfamily 4-like N-terminal" evidence="3">
    <location>
        <begin position="90"/>
        <end position="178"/>
    </location>
</feature>